<evidence type="ECO:0000313" key="3">
    <source>
        <dbReference type="EMBL" id="RKN60010.1"/>
    </source>
</evidence>
<gene>
    <name evidence="3" type="ORF">D7231_33735</name>
</gene>
<accession>A0A3B0AHG3</accession>
<dbReference type="InterPro" id="IPR025565">
    <property type="entry name" value="DUF4328"/>
</dbReference>
<protein>
    <submittedName>
        <fullName evidence="3">DUF4328 domain-containing protein</fullName>
    </submittedName>
</protein>
<keyword evidence="1" id="KW-0472">Membrane</keyword>
<evidence type="ECO:0000313" key="4">
    <source>
        <dbReference type="Proteomes" id="UP000270343"/>
    </source>
</evidence>
<feature type="domain" description="DUF4328" evidence="2">
    <location>
        <begin position="42"/>
        <end position="194"/>
    </location>
</feature>
<proteinExistence type="predicted"/>
<feature type="transmembrane region" description="Helical" evidence="1">
    <location>
        <begin position="55"/>
        <end position="76"/>
    </location>
</feature>
<keyword evidence="1" id="KW-1133">Transmembrane helix</keyword>
<reference evidence="3 4" key="1">
    <citation type="journal article" date="2015" name="Antonie Van Leeuwenhoek">
        <title>Streptomyces klenkii sp. nov., isolated from deep marine sediment.</title>
        <authorList>
            <person name="Veyisoglu A."/>
            <person name="Sahin N."/>
        </authorList>
    </citation>
    <scope>NUCLEOTIDE SEQUENCE [LARGE SCALE GENOMIC DNA]</scope>
    <source>
        <strain evidence="3 4">KCTC 29202</strain>
    </source>
</reference>
<name>A0A3B0AHG3_9ACTN</name>
<feature type="transmembrane region" description="Helical" evidence="1">
    <location>
        <begin position="170"/>
        <end position="189"/>
    </location>
</feature>
<sequence length="200" mass="21941">MAGAAAAATILILLELVREIFVTVANWRDYFVVRDYLAGTATEADLDAADSFSALATWPTLPAWIAAGVAFLIWLWRARINAELLAGPAAHRRSRGWVVGAWVAPVANLWYPYQVVSDIWQSSAPRRPAPAALINAWWALFVAATLVKPVQWRLALHLESEQDVLTNANVSTLLTALYVAAGALVILIIRRITAWQSRAV</sequence>
<feature type="transmembrane region" description="Helical" evidence="1">
    <location>
        <begin position="131"/>
        <end position="150"/>
    </location>
</feature>
<comment type="caution">
    <text evidence="3">The sequence shown here is derived from an EMBL/GenBank/DDBJ whole genome shotgun (WGS) entry which is preliminary data.</text>
</comment>
<dbReference type="OrthoDB" id="4174975at2"/>
<dbReference type="EMBL" id="RBAM01000035">
    <property type="protein sequence ID" value="RKN60010.1"/>
    <property type="molecule type" value="Genomic_DNA"/>
</dbReference>
<keyword evidence="4" id="KW-1185">Reference proteome</keyword>
<organism evidence="3 4">
    <name type="scientific">Streptomyces klenkii</name>
    <dbReference type="NCBI Taxonomy" id="1420899"/>
    <lineage>
        <taxon>Bacteria</taxon>
        <taxon>Bacillati</taxon>
        <taxon>Actinomycetota</taxon>
        <taxon>Actinomycetes</taxon>
        <taxon>Kitasatosporales</taxon>
        <taxon>Streptomycetaceae</taxon>
        <taxon>Streptomyces</taxon>
    </lineage>
</organism>
<evidence type="ECO:0000259" key="2">
    <source>
        <dbReference type="Pfam" id="PF14219"/>
    </source>
</evidence>
<evidence type="ECO:0000256" key="1">
    <source>
        <dbReference type="SAM" id="Phobius"/>
    </source>
</evidence>
<dbReference type="Proteomes" id="UP000270343">
    <property type="component" value="Unassembled WGS sequence"/>
</dbReference>
<dbReference type="Pfam" id="PF14219">
    <property type="entry name" value="DUF4328"/>
    <property type="match status" value="1"/>
</dbReference>
<keyword evidence="1" id="KW-0812">Transmembrane</keyword>
<dbReference type="AlphaFoldDB" id="A0A3B0AHG3"/>